<dbReference type="PROSITE" id="PS01032">
    <property type="entry name" value="PPM_1"/>
    <property type="match status" value="1"/>
</dbReference>
<proteinExistence type="inferred from homology"/>
<keyword evidence="6" id="KW-1185">Reference proteome</keyword>
<dbReference type="Pfam" id="PF00481">
    <property type="entry name" value="PP2C"/>
    <property type="match status" value="1"/>
</dbReference>
<evidence type="ECO:0000256" key="4">
    <source>
        <dbReference type="RuleBase" id="RU003465"/>
    </source>
</evidence>
<keyword evidence="1" id="KW-0479">Metal-binding</keyword>
<dbReference type="PANTHER" id="PTHR47992">
    <property type="entry name" value="PROTEIN PHOSPHATASE"/>
    <property type="match status" value="1"/>
</dbReference>
<evidence type="ECO:0000256" key="3">
    <source>
        <dbReference type="ARBA" id="ARBA00022912"/>
    </source>
</evidence>
<evidence type="ECO:0000256" key="1">
    <source>
        <dbReference type="ARBA" id="ARBA00022723"/>
    </source>
</evidence>
<dbReference type="InterPro" id="IPR001932">
    <property type="entry name" value="PPM-type_phosphatase-like_dom"/>
</dbReference>
<dbReference type="GeneID" id="106461300"/>
<accession>A0ABM1B7U8</accession>
<reference evidence="7" key="1">
    <citation type="submission" date="2025-08" db="UniProtKB">
        <authorList>
            <consortium name="RefSeq"/>
        </authorList>
    </citation>
    <scope>IDENTIFICATION</scope>
    <source>
        <tissue evidence="7">Muscle</tissue>
    </source>
</reference>
<dbReference type="InterPro" id="IPR000222">
    <property type="entry name" value="PP2C_BS"/>
</dbReference>
<dbReference type="CDD" id="cd00143">
    <property type="entry name" value="PP2Cc"/>
    <property type="match status" value="1"/>
</dbReference>
<feature type="domain" description="PPM-type phosphatase" evidence="5">
    <location>
        <begin position="76"/>
        <end position="350"/>
    </location>
</feature>
<dbReference type="PROSITE" id="PS51746">
    <property type="entry name" value="PPM_2"/>
    <property type="match status" value="1"/>
</dbReference>
<dbReference type="Proteomes" id="UP000694941">
    <property type="component" value="Unplaced"/>
</dbReference>
<comment type="similarity">
    <text evidence="4">Belongs to the PP2C family.</text>
</comment>
<dbReference type="Gene3D" id="3.60.40.10">
    <property type="entry name" value="PPM-type phosphatase domain"/>
    <property type="match status" value="1"/>
</dbReference>
<dbReference type="InterPro" id="IPR015655">
    <property type="entry name" value="PP2C"/>
</dbReference>
<sequence length="364" mass="40904">MSCVTGFIQCYVLKPESLALCLFTVALYLFSQSLHVWYKSVIHRFHYSSSLTEGLGLFSMPSGKHDFRSWERKEENVSIYALQGRRPQMEDRFGLIIDETHDVALYGIFDGHGGEFAAKYAEHNIFNNLFQKVQDILKTGEMTGAGEDQFREDLLHHSSKTDALIQLLTEEILALDEELITEAEACGDMAGTTAVLALVHDQQLIVANVGDSRGVLCDNKNTAIPITFDHKPEQFQEHKRIKEAGGFITFNGVWRVAGILATSRALGDYPLKDQKFITAEPDVLTFNLKDINAKFMILATDGLWDTFTNEEAVSLIINNFDDPYFGAKQLVMQAYMRGSTDNITVMVVNLQDLTLQNAEEIPDE</sequence>
<organism evidence="6 7">
    <name type="scientific">Limulus polyphemus</name>
    <name type="common">Atlantic horseshoe crab</name>
    <dbReference type="NCBI Taxonomy" id="6850"/>
    <lineage>
        <taxon>Eukaryota</taxon>
        <taxon>Metazoa</taxon>
        <taxon>Ecdysozoa</taxon>
        <taxon>Arthropoda</taxon>
        <taxon>Chelicerata</taxon>
        <taxon>Merostomata</taxon>
        <taxon>Xiphosura</taxon>
        <taxon>Limulidae</taxon>
        <taxon>Limulus</taxon>
    </lineage>
</organism>
<name>A0ABM1B7U8_LIMPO</name>
<keyword evidence="2 4" id="KW-0378">Hydrolase</keyword>
<evidence type="ECO:0000313" key="7">
    <source>
        <dbReference type="RefSeq" id="XP_013776573.1"/>
    </source>
</evidence>
<dbReference type="SMART" id="SM00332">
    <property type="entry name" value="PP2Cc"/>
    <property type="match status" value="1"/>
</dbReference>
<evidence type="ECO:0000256" key="2">
    <source>
        <dbReference type="ARBA" id="ARBA00022801"/>
    </source>
</evidence>
<evidence type="ECO:0000313" key="6">
    <source>
        <dbReference type="Proteomes" id="UP000694941"/>
    </source>
</evidence>
<evidence type="ECO:0000259" key="5">
    <source>
        <dbReference type="PROSITE" id="PS51746"/>
    </source>
</evidence>
<keyword evidence="3 4" id="KW-0904">Protein phosphatase</keyword>
<gene>
    <name evidence="7" type="primary">LOC106461300</name>
</gene>
<dbReference type="RefSeq" id="XP_013776573.1">
    <property type="nucleotide sequence ID" value="XM_013921119.2"/>
</dbReference>
<dbReference type="SUPFAM" id="SSF81606">
    <property type="entry name" value="PP2C-like"/>
    <property type="match status" value="1"/>
</dbReference>
<protein>
    <submittedName>
        <fullName evidence="7">Protein phosphatase 1L-like</fullName>
    </submittedName>
</protein>
<dbReference type="InterPro" id="IPR036457">
    <property type="entry name" value="PPM-type-like_dom_sf"/>
</dbReference>